<feature type="transmembrane region" description="Helical" evidence="1">
    <location>
        <begin position="52"/>
        <end position="74"/>
    </location>
</feature>
<protein>
    <recommendedName>
        <fullName evidence="3">EamA domain-containing protein</fullName>
    </recommendedName>
</protein>
<reference evidence="2" key="1">
    <citation type="submission" date="2018-12" db="EMBL/GenBank/DDBJ databases">
        <authorList>
            <person name="Jadhav K."/>
            <person name="Kushwaha B."/>
            <person name="Jadhav I."/>
        </authorList>
    </citation>
    <scope>NUCLEOTIDE SEQUENCE [LARGE SCALE GENOMIC DNA]</scope>
    <source>
        <strain evidence="2">SBS 10</strain>
    </source>
</reference>
<name>A0A432JGU0_9GAMM</name>
<keyword evidence="1" id="KW-0472">Membrane</keyword>
<dbReference type="AlphaFoldDB" id="A0A432JGU0"/>
<accession>A0A432JGU0</accession>
<gene>
    <name evidence="2" type="ORF">DSL92_07205</name>
</gene>
<comment type="caution">
    <text evidence="2">The sequence shown here is derived from an EMBL/GenBank/DDBJ whole genome shotgun (WGS) entry which is preliminary data.</text>
</comment>
<keyword evidence="1" id="KW-0812">Transmembrane</keyword>
<proteinExistence type="predicted"/>
<evidence type="ECO:0000256" key="1">
    <source>
        <dbReference type="SAM" id="Phobius"/>
    </source>
</evidence>
<evidence type="ECO:0000313" key="2">
    <source>
        <dbReference type="EMBL" id="RUA22180.1"/>
    </source>
</evidence>
<dbReference type="EMBL" id="RXHI01000022">
    <property type="protein sequence ID" value="RUA22180.1"/>
    <property type="molecule type" value="Genomic_DNA"/>
</dbReference>
<keyword evidence="1" id="KW-1133">Transmembrane helix</keyword>
<organism evidence="2">
    <name type="scientific">Billgrantia gudaonensis</name>
    <dbReference type="NCBI Taxonomy" id="376427"/>
    <lineage>
        <taxon>Bacteria</taxon>
        <taxon>Pseudomonadati</taxon>
        <taxon>Pseudomonadota</taxon>
        <taxon>Gammaproteobacteria</taxon>
        <taxon>Oceanospirillales</taxon>
        <taxon>Halomonadaceae</taxon>
        <taxon>Billgrantia</taxon>
    </lineage>
</organism>
<feature type="transmembrane region" description="Helical" evidence="1">
    <location>
        <begin position="86"/>
        <end position="105"/>
    </location>
</feature>
<feature type="transmembrane region" description="Helical" evidence="1">
    <location>
        <begin position="20"/>
        <end position="40"/>
    </location>
</feature>
<sequence length="112" mass="11893">MGASNVVVAWGSVHGLNYNPVSLVIWASAFPIPFGILAGVTGELSQATVDDLWSALPPAMYLGLIATVMAYHFWVKAMATYTATAVAPFSLLIPIGLSLGACSLVKRWVLRE</sequence>
<evidence type="ECO:0008006" key="3">
    <source>
        <dbReference type="Google" id="ProtNLM"/>
    </source>
</evidence>